<accession>A0A6G0Y9Q1</accession>
<evidence type="ECO:0000313" key="1">
    <source>
        <dbReference type="EMBL" id="KAF0751777.1"/>
    </source>
</evidence>
<sequence>MSNDRNLNTTRYKTTIDAVFTRYLNKFESKLFVSYFSYHKPIVSVLEIGDDAGSDDGARVGEMMDRN</sequence>
<dbReference type="OrthoDB" id="6625108at2759"/>
<name>A0A6G0Y9Q1_APHCR</name>
<evidence type="ECO:0000313" key="2">
    <source>
        <dbReference type="Proteomes" id="UP000478052"/>
    </source>
</evidence>
<organism evidence="1 2">
    <name type="scientific">Aphis craccivora</name>
    <name type="common">Cowpea aphid</name>
    <dbReference type="NCBI Taxonomy" id="307492"/>
    <lineage>
        <taxon>Eukaryota</taxon>
        <taxon>Metazoa</taxon>
        <taxon>Ecdysozoa</taxon>
        <taxon>Arthropoda</taxon>
        <taxon>Hexapoda</taxon>
        <taxon>Insecta</taxon>
        <taxon>Pterygota</taxon>
        <taxon>Neoptera</taxon>
        <taxon>Paraneoptera</taxon>
        <taxon>Hemiptera</taxon>
        <taxon>Sternorrhyncha</taxon>
        <taxon>Aphidomorpha</taxon>
        <taxon>Aphidoidea</taxon>
        <taxon>Aphididae</taxon>
        <taxon>Aphidini</taxon>
        <taxon>Aphis</taxon>
        <taxon>Aphis</taxon>
    </lineage>
</organism>
<dbReference type="EMBL" id="VUJU01005260">
    <property type="protein sequence ID" value="KAF0751777.1"/>
    <property type="molecule type" value="Genomic_DNA"/>
</dbReference>
<gene>
    <name evidence="1" type="ORF">FWK35_00017031</name>
</gene>
<proteinExistence type="predicted"/>
<dbReference type="AlphaFoldDB" id="A0A6G0Y9Q1"/>
<comment type="caution">
    <text evidence="1">The sequence shown here is derived from an EMBL/GenBank/DDBJ whole genome shotgun (WGS) entry which is preliminary data.</text>
</comment>
<keyword evidence="2" id="KW-1185">Reference proteome</keyword>
<dbReference type="Proteomes" id="UP000478052">
    <property type="component" value="Unassembled WGS sequence"/>
</dbReference>
<protein>
    <submittedName>
        <fullName evidence="1">Trimethylguanosine synthase-like</fullName>
    </submittedName>
</protein>
<reference evidence="1 2" key="1">
    <citation type="submission" date="2019-08" db="EMBL/GenBank/DDBJ databases">
        <title>Whole genome of Aphis craccivora.</title>
        <authorList>
            <person name="Voronova N.V."/>
            <person name="Shulinski R.S."/>
            <person name="Bandarenka Y.V."/>
            <person name="Zhorov D.G."/>
            <person name="Warner D."/>
        </authorList>
    </citation>
    <scope>NUCLEOTIDE SEQUENCE [LARGE SCALE GENOMIC DNA]</scope>
    <source>
        <strain evidence="1">180601</strain>
        <tissue evidence="1">Whole Body</tissue>
    </source>
</reference>